<evidence type="ECO:0000313" key="2">
    <source>
        <dbReference type="Proteomes" id="UP000004508"/>
    </source>
</evidence>
<comment type="caution">
    <text evidence="1">The sequence shown here is derived from an EMBL/GenBank/DDBJ whole genome shotgun (WGS) entry which is preliminary data.</text>
</comment>
<protein>
    <submittedName>
        <fullName evidence="1">Uncharacterized protein</fullName>
    </submittedName>
</protein>
<dbReference type="AlphaFoldDB" id="D6TXM6"/>
<dbReference type="RefSeq" id="WP_007913498.1">
    <property type="nucleotide sequence ID" value="NZ_ADVG01000003.1"/>
</dbReference>
<dbReference type="Proteomes" id="UP000004508">
    <property type="component" value="Unassembled WGS sequence"/>
</dbReference>
<dbReference type="EMBL" id="ADVG01000003">
    <property type="protein sequence ID" value="EFH83073.1"/>
    <property type="molecule type" value="Genomic_DNA"/>
</dbReference>
<name>D6TXM6_KTERA</name>
<proteinExistence type="predicted"/>
<accession>D6TXM6</accession>
<dbReference type="InParanoid" id="D6TXM6"/>
<reference evidence="1 2" key="1">
    <citation type="journal article" date="2011" name="Stand. Genomic Sci.">
        <title>Non-contiguous finished genome sequence and contextual data of the filamentous soil bacterium Ktedonobacter racemifer type strain (SOSP1-21).</title>
        <authorList>
            <person name="Chang Y.J."/>
            <person name="Land M."/>
            <person name="Hauser L."/>
            <person name="Chertkov O."/>
            <person name="Del Rio T.G."/>
            <person name="Nolan M."/>
            <person name="Copeland A."/>
            <person name="Tice H."/>
            <person name="Cheng J.F."/>
            <person name="Lucas S."/>
            <person name="Han C."/>
            <person name="Goodwin L."/>
            <person name="Pitluck S."/>
            <person name="Ivanova N."/>
            <person name="Ovchinikova G."/>
            <person name="Pati A."/>
            <person name="Chen A."/>
            <person name="Palaniappan K."/>
            <person name="Mavromatis K."/>
            <person name="Liolios K."/>
            <person name="Brettin T."/>
            <person name="Fiebig A."/>
            <person name="Rohde M."/>
            <person name="Abt B."/>
            <person name="Goker M."/>
            <person name="Detter J.C."/>
            <person name="Woyke T."/>
            <person name="Bristow J."/>
            <person name="Eisen J.A."/>
            <person name="Markowitz V."/>
            <person name="Hugenholtz P."/>
            <person name="Kyrpides N.C."/>
            <person name="Klenk H.P."/>
            <person name="Lapidus A."/>
        </authorList>
    </citation>
    <scope>NUCLEOTIDE SEQUENCE [LARGE SCALE GENOMIC DNA]</scope>
    <source>
        <strain evidence="2">DSM 44963</strain>
    </source>
</reference>
<keyword evidence="2" id="KW-1185">Reference proteome</keyword>
<organism evidence="1 2">
    <name type="scientific">Ktedonobacter racemifer DSM 44963</name>
    <dbReference type="NCBI Taxonomy" id="485913"/>
    <lineage>
        <taxon>Bacteria</taxon>
        <taxon>Bacillati</taxon>
        <taxon>Chloroflexota</taxon>
        <taxon>Ktedonobacteria</taxon>
        <taxon>Ktedonobacterales</taxon>
        <taxon>Ktedonobacteraceae</taxon>
        <taxon>Ktedonobacter</taxon>
    </lineage>
</organism>
<gene>
    <name evidence="1" type="ORF">Krac_3988</name>
</gene>
<evidence type="ECO:0000313" key="1">
    <source>
        <dbReference type="EMBL" id="EFH83073.1"/>
    </source>
</evidence>
<sequence>MLAQLHYDPHGYCWVVMKCELRGKEGREKPVQWYPNQWNVQDALRKAGLLKTT</sequence>